<gene>
    <name evidence="2" type="ORF">ACH5RR_006416</name>
</gene>
<name>A0ABD3ANY0_9GENT</name>
<keyword evidence="3" id="KW-1185">Reference proteome</keyword>
<evidence type="ECO:0000313" key="3">
    <source>
        <dbReference type="Proteomes" id="UP001630127"/>
    </source>
</evidence>
<dbReference type="AlphaFoldDB" id="A0ABD3ANY0"/>
<sequence length="173" mass="19342">MLAIKMLIEDEIIEHIRSVTTVKEAWDTLAKLFAKKNVSRLQFLENKLTSLTQAIQGWAMQPIIYELENLLADQESLAKQMASVIIKNEEEALYSGQAKDQQRSATPYSEEHSKLGGNQKRATKEGGAQEDVSIPAITSVTITEEEDILQEIVDLSKGRTGILRVSALDEKKQ</sequence>
<proteinExistence type="predicted"/>
<evidence type="ECO:0000256" key="1">
    <source>
        <dbReference type="SAM" id="MobiDB-lite"/>
    </source>
</evidence>
<reference evidence="2 3" key="1">
    <citation type="submission" date="2024-11" db="EMBL/GenBank/DDBJ databases">
        <title>A near-complete genome assembly of Cinchona calisaya.</title>
        <authorList>
            <person name="Lian D.C."/>
            <person name="Zhao X.W."/>
            <person name="Wei L."/>
        </authorList>
    </citation>
    <scope>NUCLEOTIDE SEQUENCE [LARGE SCALE GENOMIC DNA]</scope>
    <source>
        <tissue evidence="2">Nenye</tissue>
    </source>
</reference>
<organism evidence="2 3">
    <name type="scientific">Cinchona calisaya</name>
    <dbReference type="NCBI Taxonomy" id="153742"/>
    <lineage>
        <taxon>Eukaryota</taxon>
        <taxon>Viridiplantae</taxon>
        <taxon>Streptophyta</taxon>
        <taxon>Embryophyta</taxon>
        <taxon>Tracheophyta</taxon>
        <taxon>Spermatophyta</taxon>
        <taxon>Magnoliopsida</taxon>
        <taxon>eudicotyledons</taxon>
        <taxon>Gunneridae</taxon>
        <taxon>Pentapetalae</taxon>
        <taxon>asterids</taxon>
        <taxon>lamiids</taxon>
        <taxon>Gentianales</taxon>
        <taxon>Rubiaceae</taxon>
        <taxon>Cinchonoideae</taxon>
        <taxon>Cinchoneae</taxon>
        <taxon>Cinchona</taxon>
    </lineage>
</organism>
<protein>
    <submittedName>
        <fullName evidence="2">Uncharacterized protein</fullName>
    </submittedName>
</protein>
<feature type="region of interest" description="Disordered" evidence="1">
    <location>
        <begin position="94"/>
        <end position="134"/>
    </location>
</feature>
<evidence type="ECO:0000313" key="2">
    <source>
        <dbReference type="EMBL" id="KAL3532895.1"/>
    </source>
</evidence>
<comment type="caution">
    <text evidence="2">The sequence shown here is derived from an EMBL/GenBank/DDBJ whole genome shotgun (WGS) entry which is preliminary data.</text>
</comment>
<dbReference type="EMBL" id="JBJUIK010000003">
    <property type="protein sequence ID" value="KAL3532895.1"/>
    <property type="molecule type" value="Genomic_DNA"/>
</dbReference>
<dbReference type="Proteomes" id="UP001630127">
    <property type="component" value="Unassembled WGS sequence"/>
</dbReference>
<accession>A0ABD3ANY0</accession>